<dbReference type="InterPro" id="IPR035969">
    <property type="entry name" value="Rab-GAP_TBC_sf"/>
</dbReference>
<evidence type="ECO:0000256" key="2">
    <source>
        <dbReference type="SAM" id="Phobius"/>
    </source>
</evidence>
<proteinExistence type="predicted"/>
<dbReference type="GO" id="GO:0005096">
    <property type="term" value="F:GTPase activator activity"/>
    <property type="evidence" value="ECO:0007669"/>
    <property type="project" value="TreeGrafter"/>
</dbReference>
<evidence type="ECO:0000256" key="1">
    <source>
        <dbReference type="SAM" id="MobiDB-lite"/>
    </source>
</evidence>
<name>A0A078ARH2_STYLE</name>
<dbReference type="Gene3D" id="1.10.8.270">
    <property type="entry name" value="putative rabgap domain of human tbc1 domain family member 14 like domains"/>
    <property type="match status" value="1"/>
</dbReference>
<protein>
    <submittedName>
        <fullName evidence="4">Tbc domain containing protein</fullName>
    </submittedName>
</protein>
<dbReference type="Pfam" id="PF00566">
    <property type="entry name" value="RabGAP-TBC"/>
    <property type="match status" value="1"/>
</dbReference>
<feature type="compositionally biased region" description="Basic and acidic residues" evidence="1">
    <location>
        <begin position="15"/>
        <end position="29"/>
    </location>
</feature>
<dbReference type="PANTHER" id="PTHR47219:SF9">
    <property type="entry name" value="GTPASE ACTIVATING PROTEIN AND CENTROSOME-ASSOCIATED, ISOFORM B"/>
    <property type="match status" value="1"/>
</dbReference>
<keyword evidence="2" id="KW-0472">Membrane</keyword>
<dbReference type="InParanoid" id="A0A078ARH2"/>
<dbReference type="Gene3D" id="1.10.472.80">
    <property type="entry name" value="Ypt/Rab-GAP domain of gyp1p, domain 3"/>
    <property type="match status" value="1"/>
</dbReference>
<feature type="transmembrane region" description="Helical" evidence="2">
    <location>
        <begin position="418"/>
        <end position="440"/>
    </location>
</feature>
<feature type="region of interest" description="Disordered" evidence="1">
    <location>
        <begin position="237"/>
        <end position="262"/>
    </location>
</feature>
<dbReference type="SMART" id="SM00164">
    <property type="entry name" value="TBC"/>
    <property type="match status" value="1"/>
</dbReference>
<dbReference type="EMBL" id="CCKQ01011860">
    <property type="protein sequence ID" value="CDW83448.1"/>
    <property type="molecule type" value="Genomic_DNA"/>
</dbReference>
<organism evidence="4 5">
    <name type="scientific">Stylonychia lemnae</name>
    <name type="common">Ciliate</name>
    <dbReference type="NCBI Taxonomy" id="5949"/>
    <lineage>
        <taxon>Eukaryota</taxon>
        <taxon>Sar</taxon>
        <taxon>Alveolata</taxon>
        <taxon>Ciliophora</taxon>
        <taxon>Intramacronucleata</taxon>
        <taxon>Spirotrichea</taxon>
        <taxon>Stichotrichia</taxon>
        <taxon>Sporadotrichida</taxon>
        <taxon>Oxytrichidae</taxon>
        <taxon>Stylonychinae</taxon>
        <taxon>Stylonychia</taxon>
    </lineage>
</organism>
<dbReference type="SUPFAM" id="SSF47923">
    <property type="entry name" value="Ypt/Rab-GAP domain of gyp1p"/>
    <property type="match status" value="2"/>
</dbReference>
<evidence type="ECO:0000259" key="3">
    <source>
        <dbReference type="PROSITE" id="PS50086"/>
    </source>
</evidence>
<dbReference type="GO" id="GO:0031267">
    <property type="term" value="F:small GTPase binding"/>
    <property type="evidence" value="ECO:0007669"/>
    <property type="project" value="TreeGrafter"/>
</dbReference>
<dbReference type="PANTHER" id="PTHR47219">
    <property type="entry name" value="RAB GTPASE-ACTIVATING PROTEIN 1-LIKE"/>
    <property type="match status" value="1"/>
</dbReference>
<evidence type="ECO:0000313" key="5">
    <source>
        <dbReference type="Proteomes" id="UP000039865"/>
    </source>
</evidence>
<gene>
    <name evidence="4" type="primary">Contig13.g17</name>
    <name evidence="4" type="ORF">STYLEM_12494</name>
</gene>
<evidence type="ECO:0000313" key="4">
    <source>
        <dbReference type="EMBL" id="CDW83448.1"/>
    </source>
</evidence>
<keyword evidence="2" id="KW-0812">Transmembrane</keyword>
<dbReference type="AlphaFoldDB" id="A0A078ARH2"/>
<accession>A0A078ARH2</accession>
<dbReference type="InterPro" id="IPR050302">
    <property type="entry name" value="Rab_GAP_TBC_domain"/>
</dbReference>
<dbReference type="OrthoDB" id="313278at2759"/>
<dbReference type="PROSITE" id="PS50086">
    <property type="entry name" value="TBC_RABGAP"/>
    <property type="match status" value="1"/>
</dbReference>
<feature type="region of interest" description="Disordered" evidence="1">
    <location>
        <begin position="1"/>
        <end position="38"/>
    </location>
</feature>
<sequence>MHKQSSNNLRLKLSPKIEPKFKQSKKVKDYNSLGKVPSQQQGVKQSILYKDHFQRQQSKDIKVVKLNIEDFKIQNINNSIMSSQSDNNSNPPPVSKHKRLNKSMFEEELQSVVHMTTENDASPRGLNTSNISSQQPNKLFKSFIDTYVSERKKYFKFTEFKELTLSNNHQSQLGQFKQIRDQTKKQQESPNIAQIKHDKKSPKLQIQLPNEGDQTGAFSTIVSPSTQKISSTKSVPFKQLEGSGKPIKQPINKTDYSPKSTNKKFNLADHISLNSARGPRRQEVDQIKIKNRLNKSVDDESPDLITNTEEQTINDCGRLCDCEIQQFDHLQCENAQRWLDIAYQDEYEYEIYKKYYEGYIISAPKLKKLRSSIKQDVERTMQSHSQFQVKSIQKAMVRVLVAYAHFEPQVSYVQGMNFIVAALIYHSGEVAAFWLLIALMDRYKLKQVFKQNLPGLIVHENAINKLGKYYLTDLFEHFTGYFATEWIMSLFLSNIPLRFNAIYLNSFFEKKWITFYRVAVALLKYYEKKILILDDFPSILGYIKQAREGCDYLLPNNMPLDQSSMSLHSFITMTRMSSRSDSINLKKHKKMWKIVIEMALDENIFSNMEDVLVNQDETIIYKY</sequence>
<keyword evidence="5" id="KW-1185">Reference proteome</keyword>
<dbReference type="Proteomes" id="UP000039865">
    <property type="component" value="Unassembled WGS sequence"/>
</dbReference>
<keyword evidence="2" id="KW-1133">Transmembrane helix</keyword>
<feature type="compositionally biased region" description="Polar residues" evidence="1">
    <location>
        <begin position="251"/>
        <end position="262"/>
    </location>
</feature>
<feature type="domain" description="Rab-GAP TBC" evidence="3">
    <location>
        <begin position="342"/>
        <end position="511"/>
    </location>
</feature>
<reference evidence="4 5" key="1">
    <citation type="submission" date="2014-06" db="EMBL/GenBank/DDBJ databases">
        <authorList>
            <person name="Swart Estienne"/>
        </authorList>
    </citation>
    <scope>NUCLEOTIDE SEQUENCE [LARGE SCALE GENOMIC DNA]</scope>
    <source>
        <strain evidence="4 5">130c</strain>
    </source>
</reference>
<dbReference type="InterPro" id="IPR000195">
    <property type="entry name" value="Rab-GAP-TBC_dom"/>
</dbReference>